<feature type="compositionally biased region" description="Basic residues" evidence="1">
    <location>
        <begin position="56"/>
        <end position="69"/>
    </location>
</feature>
<protein>
    <submittedName>
        <fullName evidence="3">Uncharacterized protein</fullName>
    </submittedName>
</protein>
<evidence type="ECO:0000256" key="2">
    <source>
        <dbReference type="SAM" id="Phobius"/>
    </source>
</evidence>
<feature type="compositionally biased region" description="Basic and acidic residues" evidence="1">
    <location>
        <begin position="36"/>
        <end position="55"/>
    </location>
</feature>
<comment type="caution">
    <text evidence="3">The sequence shown here is derived from an EMBL/GenBank/DDBJ whole genome shotgun (WGS) entry which is preliminary data.</text>
</comment>
<feature type="transmembrane region" description="Helical" evidence="2">
    <location>
        <begin position="303"/>
        <end position="324"/>
    </location>
</feature>
<dbReference type="OrthoDB" id="5419542at2759"/>
<keyword evidence="4" id="KW-1185">Reference proteome</keyword>
<dbReference type="Proteomes" id="UP000813385">
    <property type="component" value="Unassembled WGS sequence"/>
</dbReference>
<evidence type="ECO:0000313" key="4">
    <source>
        <dbReference type="Proteomes" id="UP000813385"/>
    </source>
</evidence>
<name>A0A8K0TR00_9PEZI</name>
<dbReference type="EMBL" id="JAGPXD010000001">
    <property type="protein sequence ID" value="KAH7376510.1"/>
    <property type="molecule type" value="Genomic_DNA"/>
</dbReference>
<reference evidence="3" key="1">
    <citation type="journal article" date="2021" name="Nat. Commun.">
        <title>Genetic determinants of endophytism in the Arabidopsis root mycobiome.</title>
        <authorList>
            <person name="Mesny F."/>
            <person name="Miyauchi S."/>
            <person name="Thiergart T."/>
            <person name="Pickel B."/>
            <person name="Atanasova L."/>
            <person name="Karlsson M."/>
            <person name="Huettel B."/>
            <person name="Barry K.W."/>
            <person name="Haridas S."/>
            <person name="Chen C."/>
            <person name="Bauer D."/>
            <person name="Andreopoulos W."/>
            <person name="Pangilinan J."/>
            <person name="LaButti K."/>
            <person name="Riley R."/>
            <person name="Lipzen A."/>
            <person name="Clum A."/>
            <person name="Drula E."/>
            <person name="Henrissat B."/>
            <person name="Kohler A."/>
            <person name="Grigoriev I.V."/>
            <person name="Martin F.M."/>
            <person name="Hacquard S."/>
        </authorList>
    </citation>
    <scope>NUCLEOTIDE SEQUENCE</scope>
    <source>
        <strain evidence="3">MPI-CAGE-AT-0016</strain>
    </source>
</reference>
<keyword evidence="2" id="KW-0472">Membrane</keyword>
<accession>A0A8K0TR00</accession>
<keyword evidence="2" id="KW-1133">Transmembrane helix</keyword>
<sequence length="374" mass="41372">MSGPGDDGPSRALLRGRHQLTRSISEFTPPLRLRQLRHDEHESHQDKDKDSESQRHGHRRHHHHRHHRRQESSIGGAAAFKGDGPSQNDGMPSTAGAAPPPHGRASLDMTRSEFTTPLNLTPAMSRAASVLVTGKDDSIALMLGSTGQVPASRNTEELLREEKEKTSLRVSGLQKSLGDLDTLSNTTTQRLDEMYYSVLEKTSMLQNTVAAMKELAGSAQEVKEAFDRDAAEVVRDAEGQLGMLGQFEGHEQRIQAMQGRIQTGRTRLETLSARVDVVKARVEGWERADLEWQERTRKRLKTVWIGILVIVASILLMAIGARLATTSGKARLLIDAPDKGVNGSGDGPDVALELGLWEKRKAEREDELRFLDEL</sequence>
<evidence type="ECO:0000256" key="1">
    <source>
        <dbReference type="SAM" id="MobiDB-lite"/>
    </source>
</evidence>
<dbReference type="AlphaFoldDB" id="A0A8K0TR00"/>
<gene>
    <name evidence="3" type="ORF">B0T11DRAFT_335663</name>
</gene>
<organism evidence="3 4">
    <name type="scientific">Plectosphaerella cucumerina</name>
    <dbReference type="NCBI Taxonomy" id="40658"/>
    <lineage>
        <taxon>Eukaryota</taxon>
        <taxon>Fungi</taxon>
        <taxon>Dikarya</taxon>
        <taxon>Ascomycota</taxon>
        <taxon>Pezizomycotina</taxon>
        <taxon>Sordariomycetes</taxon>
        <taxon>Hypocreomycetidae</taxon>
        <taxon>Glomerellales</taxon>
        <taxon>Plectosphaerellaceae</taxon>
        <taxon>Plectosphaerella</taxon>
    </lineage>
</organism>
<feature type="region of interest" description="Disordered" evidence="1">
    <location>
        <begin position="1"/>
        <end position="108"/>
    </location>
</feature>
<evidence type="ECO:0000313" key="3">
    <source>
        <dbReference type="EMBL" id="KAH7376510.1"/>
    </source>
</evidence>
<keyword evidence="2" id="KW-0812">Transmembrane</keyword>
<proteinExistence type="predicted"/>